<dbReference type="PANTHER" id="PTHR10804">
    <property type="entry name" value="PROTEASE FAMILY M24 METHIONYL AMINOPEPTIDASE, AMINOPEPTIDASE P"/>
    <property type="match status" value="1"/>
</dbReference>
<evidence type="ECO:0000259" key="3">
    <source>
        <dbReference type="Pfam" id="PF00557"/>
    </source>
</evidence>
<feature type="region of interest" description="Disordered" evidence="2">
    <location>
        <begin position="1"/>
        <end position="36"/>
    </location>
</feature>
<feature type="compositionally biased region" description="Acidic residues" evidence="2">
    <location>
        <begin position="8"/>
        <end position="30"/>
    </location>
</feature>
<dbReference type="OrthoDB" id="5876363at2759"/>
<proteinExistence type="inferred from homology"/>
<protein>
    <submittedName>
        <fullName evidence="4">Proliferation-associated protein 2g4-like protein</fullName>
    </submittedName>
</protein>
<dbReference type="InterPro" id="IPR036005">
    <property type="entry name" value="Creatinase/aminopeptidase-like"/>
</dbReference>
<dbReference type="Pfam" id="PF00557">
    <property type="entry name" value="Peptidase_M24"/>
    <property type="match status" value="1"/>
</dbReference>
<reference evidence="5" key="1">
    <citation type="journal article" date="2015" name="PLoS Genet.">
        <title>Genome Sequence and Transcriptome Analyses of Chrysochromulina tobin: Metabolic Tools for Enhanced Algal Fitness in the Prominent Order Prymnesiales (Haptophyceae).</title>
        <authorList>
            <person name="Hovde B.T."/>
            <person name="Deodato C.R."/>
            <person name="Hunsperger H.M."/>
            <person name="Ryken S.A."/>
            <person name="Yost W."/>
            <person name="Jha R.K."/>
            <person name="Patterson J."/>
            <person name="Monnat R.J. Jr."/>
            <person name="Barlow S.B."/>
            <person name="Starkenburg S.R."/>
            <person name="Cattolico R.A."/>
        </authorList>
    </citation>
    <scope>NUCLEOTIDE SEQUENCE</scope>
    <source>
        <strain evidence="5">CCMP291</strain>
    </source>
</reference>
<evidence type="ECO:0000313" key="4">
    <source>
        <dbReference type="EMBL" id="KOO53011.1"/>
    </source>
</evidence>
<keyword evidence="5" id="KW-1185">Reference proteome</keyword>
<sequence length="375" mass="41372">MPKADKKEEDDDVSSVEIDDAEEAEPDEATSNDLTNPDIVTKYRTAGDIANKALAAVLAVCVPGKLCVELCNTGDDYINEAVSKIYNQKKDGKKLVEKGIAFPTCISVNNCVGHYSPLVSEDKVTLVEGDLVKIDLGVHVDGYVAVVAHTAIVGGVKAEGRKADVIMAAWTASEVAQRMLKEGAKNNEITKAIATIAESFKCTPVEGVLSHQMKRFVIDANKTIINKMTAEQQVPENTIDKNDVFAIDVVMSTGEGKPKQLDDRTTVHKRNVEEKYSLKMKASRAFFSEVNERFPTMPFTLRAGNEREWRMGIIECVKHNLFIEYPVLYEQKDEFVAQYKFTAMMMPSDKTVRITGGPPPEKEGDDKEAEAVEVS</sequence>
<dbReference type="PANTHER" id="PTHR10804:SF11">
    <property type="entry name" value="PROLIFERATION-ASSOCIATED PROTEIN 2G4"/>
    <property type="match status" value="1"/>
</dbReference>
<comment type="caution">
    <text evidence="4">The sequence shown here is derived from an EMBL/GenBank/DDBJ whole genome shotgun (WGS) entry which is preliminary data.</text>
</comment>
<feature type="domain" description="Peptidase M24" evidence="3">
    <location>
        <begin position="42"/>
        <end position="249"/>
    </location>
</feature>
<dbReference type="FunFam" id="1.10.10.10:FF:000029">
    <property type="entry name" value="Proliferation-associated 2G4, a"/>
    <property type="match status" value="1"/>
</dbReference>
<evidence type="ECO:0000256" key="2">
    <source>
        <dbReference type="SAM" id="MobiDB-lite"/>
    </source>
</evidence>
<evidence type="ECO:0000313" key="5">
    <source>
        <dbReference type="Proteomes" id="UP000037460"/>
    </source>
</evidence>
<dbReference type="InterPro" id="IPR047113">
    <property type="entry name" value="PA2G4/ARX1"/>
</dbReference>
<dbReference type="Gene3D" id="3.90.230.10">
    <property type="entry name" value="Creatinase/methionine aminopeptidase superfamily"/>
    <property type="match status" value="1"/>
</dbReference>
<dbReference type="InterPro" id="IPR036390">
    <property type="entry name" value="WH_DNA-bd_sf"/>
</dbReference>
<dbReference type="NCBIfam" id="TIGR00495">
    <property type="entry name" value="crvDNA_42K"/>
    <property type="match status" value="1"/>
</dbReference>
<dbReference type="AlphaFoldDB" id="A0A0M0LPU5"/>
<dbReference type="Gene3D" id="1.10.10.10">
    <property type="entry name" value="Winged helix-like DNA-binding domain superfamily/Winged helix DNA-binding domain"/>
    <property type="match status" value="1"/>
</dbReference>
<dbReference type="SUPFAM" id="SSF46785">
    <property type="entry name" value="Winged helix' DNA-binding domain"/>
    <property type="match status" value="1"/>
</dbReference>
<name>A0A0M0LPU5_9EUKA</name>
<organism evidence="4 5">
    <name type="scientific">Chrysochromulina tobinii</name>
    <dbReference type="NCBI Taxonomy" id="1460289"/>
    <lineage>
        <taxon>Eukaryota</taxon>
        <taxon>Haptista</taxon>
        <taxon>Haptophyta</taxon>
        <taxon>Prymnesiophyceae</taxon>
        <taxon>Prymnesiales</taxon>
        <taxon>Chrysochromulinaceae</taxon>
        <taxon>Chrysochromulina</taxon>
    </lineage>
</organism>
<gene>
    <name evidence="4" type="ORF">Ctob_013883</name>
</gene>
<dbReference type="EMBL" id="JWZX01000421">
    <property type="protein sequence ID" value="KOO53011.1"/>
    <property type="molecule type" value="Genomic_DNA"/>
</dbReference>
<evidence type="ECO:0000256" key="1">
    <source>
        <dbReference type="ARBA" id="ARBA00007319"/>
    </source>
</evidence>
<dbReference type="InterPro" id="IPR036388">
    <property type="entry name" value="WH-like_DNA-bd_sf"/>
</dbReference>
<accession>A0A0M0LPU5</accession>
<dbReference type="InterPro" id="IPR004545">
    <property type="entry name" value="PA2G4"/>
</dbReference>
<dbReference type="SUPFAM" id="SSF55920">
    <property type="entry name" value="Creatinase/aminopeptidase"/>
    <property type="match status" value="1"/>
</dbReference>
<feature type="region of interest" description="Disordered" evidence="2">
    <location>
        <begin position="351"/>
        <end position="375"/>
    </location>
</feature>
<dbReference type="Proteomes" id="UP000037460">
    <property type="component" value="Unassembled WGS sequence"/>
</dbReference>
<comment type="similarity">
    <text evidence="1">Belongs to the peptidase M24 family.</text>
</comment>
<dbReference type="CDD" id="cd01089">
    <property type="entry name" value="PA2G4-like"/>
    <property type="match status" value="1"/>
</dbReference>
<dbReference type="InterPro" id="IPR000994">
    <property type="entry name" value="Pept_M24"/>
</dbReference>